<dbReference type="NCBIfam" id="TIGR01879">
    <property type="entry name" value="hydantase"/>
    <property type="match status" value="1"/>
</dbReference>
<dbReference type="EC" id="3.5.1.6" evidence="3"/>
<dbReference type="PANTHER" id="PTHR32494">
    <property type="entry name" value="ALLANTOATE DEIMINASE-RELATED"/>
    <property type="match status" value="1"/>
</dbReference>
<dbReference type="Gene3D" id="3.40.630.10">
    <property type="entry name" value="Zn peptidases"/>
    <property type="match status" value="1"/>
</dbReference>
<evidence type="ECO:0000256" key="2">
    <source>
        <dbReference type="ARBA" id="ARBA00022801"/>
    </source>
</evidence>
<comment type="similarity">
    <text evidence="1">Belongs to the peptidase M20 family.</text>
</comment>
<dbReference type="Pfam" id="PF01546">
    <property type="entry name" value="Peptidase_M20"/>
    <property type="match status" value="1"/>
</dbReference>
<keyword evidence="2 3" id="KW-0378">Hydrolase</keyword>
<reference evidence="3 4" key="1">
    <citation type="submission" date="2023-04" db="EMBL/GenBank/DDBJ databases">
        <title>Forest soil microbial communities from Buena Vista Peninsula, Colon Province, Panama.</title>
        <authorList>
            <person name="Bouskill N."/>
        </authorList>
    </citation>
    <scope>NUCLEOTIDE SEQUENCE [LARGE SCALE GENOMIC DNA]</scope>
    <source>
        <strain evidence="3 4">AC80</strain>
    </source>
</reference>
<dbReference type="InterPro" id="IPR010158">
    <property type="entry name" value="Amidase_Cbmase"/>
</dbReference>
<dbReference type="GO" id="GO:0003837">
    <property type="term" value="F:beta-ureidopropionase activity"/>
    <property type="evidence" value="ECO:0007669"/>
    <property type="project" value="UniProtKB-EC"/>
</dbReference>
<organism evidence="3 4">
    <name type="scientific">Mycolicibacterium frederiksbergense</name>
    <dbReference type="NCBI Taxonomy" id="117567"/>
    <lineage>
        <taxon>Bacteria</taxon>
        <taxon>Bacillati</taxon>
        <taxon>Actinomycetota</taxon>
        <taxon>Actinomycetes</taxon>
        <taxon>Mycobacteriales</taxon>
        <taxon>Mycobacteriaceae</taxon>
        <taxon>Mycolicibacterium</taxon>
    </lineage>
</organism>
<dbReference type="NCBIfam" id="NF006772">
    <property type="entry name" value="PRK09290.2-1"/>
    <property type="match status" value="1"/>
</dbReference>
<dbReference type="GO" id="GO:0050538">
    <property type="term" value="F:N-carbamoyl-L-amino-acid hydrolase activity"/>
    <property type="evidence" value="ECO:0007669"/>
    <property type="project" value="UniProtKB-EC"/>
</dbReference>
<name>A0ABT6KZX6_9MYCO</name>
<dbReference type="Gene3D" id="3.30.70.360">
    <property type="match status" value="1"/>
</dbReference>
<dbReference type="SUPFAM" id="SSF55031">
    <property type="entry name" value="Bacterial exopeptidase dimerisation domain"/>
    <property type="match status" value="1"/>
</dbReference>
<dbReference type="CDD" id="cd03884">
    <property type="entry name" value="M20_bAS"/>
    <property type="match status" value="1"/>
</dbReference>
<evidence type="ECO:0000313" key="4">
    <source>
        <dbReference type="Proteomes" id="UP001160130"/>
    </source>
</evidence>
<keyword evidence="4" id="KW-1185">Reference proteome</keyword>
<dbReference type="EC" id="3.5.1.87" evidence="3"/>
<gene>
    <name evidence="3" type="ORF">M2272_002220</name>
</gene>
<dbReference type="InterPro" id="IPR002933">
    <property type="entry name" value="Peptidase_M20"/>
</dbReference>
<dbReference type="PANTHER" id="PTHR32494:SF5">
    <property type="entry name" value="ALLANTOATE AMIDOHYDROLASE"/>
    <property type="match status" value="1"/>
</dbReference>
<dbReference type="EMBL" id="JARXVE010000003">
    <property type="protein sequence ID" value="MDH6195580.1"/>
    <property type="molecule type" value="Genomic_DNA"/>
</dbReference>
<dbReference type="SUPFAM" id="SSF53187">
    <property type="entry name" value="Zn-dependent exopeptidases"/>
    <property type="match status" value="1"/>
</dbReference>
<proteinExistence type="inferred from homology"/>
<evidence type="ECO:0000256" key="1">
    <source>
        <dbReference type="ARBA" id="ARBA00006153"/>
    </source>
</evidence>
<dbReference type="InterPro" id="IPR036264">
    <property type="entry name" value="Bact_exopeptidase_dim_dom"/>
</dbReference>
<dbReference type="RefSeq" id="WP_280832224.1">
    <property type="nucleotide sequence ID" value="NZ_JARXVE010000003.1"/>
</dbReference>
<accession>A0ABT6KZX6</accession>
<dbReference type="PIRSF" id="PIRSF001235">
    <property type="entry name" value="Amidase_carbamoylase"/>
    <property type="match status" value="1"/>
</dbReference>
<sequence>MTAQANTDNLRITLDTVRDREFLDSWAELEVIGATPAGGVERQAATVEDGQMREWFSQWLRDRGFTVEVDRVGNLFGLFEFHAGAPYVLVGSHLDSQPRGGRFDGAYGVLAGAVAADRIRRQAAESGVAPIYNIAVVDWFNEEGSRFKPSLMGSAVFTGAADLEDTLNITDQDGITVREALTAINSIGETDVFPDGDVARRLAAYAEIHIEQGRELEKNDVAIGLVDRTWAANKYELNVIGAQGHTGATAIDDRQDALLGASLIVVALRDIADEFGEELHTSCGQLTVLPNSPVVVPREVHMHLDLRSDNDELLAAADAALRKRIAEAEIRAKVRVEHHKAHVWPGHRYQPQGVELARAAADDLGVSSMLVQTRAGHDSTNMKEIVPSVMLFVPSVEGISHAEAEYTADEDLCTGVDLLTETLARMLDGALDSATANRAR</sequence>
<dbReference type="Proteomes" id="UP001160130">
    <property type="component" value="Unassembled WGS sequence"/>
</dbReference>
<protein>
    <submittedName>
        <fullName evidence="3">N-carbamoyl-L-amino-acid hydrolase</fullName>
        <ecNumber evidence="3">3.5.1.6</ecNumber>
        <ecNumber evidence="3">3.5.1.87</ecNumber>
    </submittedName>
</protein>
<comment type="caution">
    <text evidence="3">The sequence shown here is derived from an EMBL/GenBank/DDBJ whole genome shotgun (WGS) entry which is preliminary data.</text>
</comment>
<evidence type="ECO:0000313" key="3">
    <source>
        <dbReference type="EMBL" id="MDH6195580.1"/>
    </source>
</evidence>